<evidence type="ECO:0000313" key="1">
    <source>
        <dbReference type="EMBL" id="KKQ93736.1"/>
    </source>
</evidence>
<reference evidence="1 2" key="1">
    <citation type="journal article" date="2015" name="Nature">
        <title>rRNA introns, odd ribosomes, and small enigmatic genomes across a large radiation of phyla.</title>
        <authorList>
            <person name="Brown C.T."/>
            <person name="Hug L.A."/>
            <person name="Thomas B.C."/>
            <person name="Sharon I."/>
            <person name="Castelle C.J."/>
            <person name="Singh A."/>
            <person name="Wilkins M.J."/>
            <person name="Williams K.H."/>
            <person name="Banfield J.F."/>
        </authorList>
    </citation>
    <scope>NUCLEOTIDE SEQUENCE [LARGE SCALE GENOMIC DNA]</scope>
</reference>
<comment type="caution">
    <text evidence="1">The sequence shown here is derived from an EMBL/GenBank/DDBJ whole genome shotgun (WGS) entry which is preliminary data.</text>
</comment>
<evidence type="ECO:0000313" key="2">
    <source>
        <dbReference type="Proteomes" id="UP000034207"/>
    </source>
</evidence>
<dbReference type="EMBL" id="LBVV01000016">
    <property type="protein sequence ID" value="KKQ93736.1"/>
    <property type="molecule type" value="Genomic_DNA"/>
</dbReference>
<proteinExistence type="predicted"/>
<organism evidence="1 2">
    <name type="scientific">candidate division CPR2 bacterium GW2011_GWC2_39_10</name>
    <dbReference type="NCBI Taxonomy" id="1618345"/>
    <lineage>
        <taxon>Bacteria</taxon>
        <taxon>Bacteria division CPR2</taxon>
    </lineage>
</organism>
<dbReference type="AlphaFoldDB" id="A0A0G0PWL5"/>
<protein>
    <submittedName>
        <fullName evidence="1">Uncharacterized protein</fullName>
    </submittedName>
</protein>
<accession>A0A0G0PWL5</accession>
<dbReference type="Proteomes" id="UP000034207">
    <property type="component" value="Unassembled WGS sequence"/>
</dbReference>
<gene>
    <name evidence="1" type="ORF">UT18_C0016G0032</name>
</gene>
<name>A0A0G0PWL5_UNCC2</name>
<sequence length="164" mass="19055">MNRYDLFKKLVEENGSFIIDAVDRKSNPVFSLCINKVSFSDGSEAIEVKQLVFIRPYIEASEKVTPIVFTYHLKKDGDILINQKEVENKVADWLSSEDIKAAVSHVIWDLNYPWNYTYHFEETADKITLRDSSFITSGKGSNFVIRPYDEKTNLYDLWQSRLSL</sequence>